<protein>
    <submittedName>
        <fullName evidence="2">Uncharacterized protein</fullName>
    </submittedName>
</protein>
<organism evidence="2 3">
    <name type="scientific">Acetobacter malorum</name>
    <dbReference type="NCBI Taxonomy" id="178901"/>
    <lineage>
        <taxon>Bacteria</taxon>
        <taxon>Pseudomonadati</taxon>
        <taxon>Pseudomonadota</taxon>
        <taxon>Alphaproteobacteria</taxon>
        <taxon>Acetobacterales</taxon>
        <taxon>Acetobacteraceae</taxon>
        <taxon>Acetobacter</taxon>
    </lineage>
</organism>
<proteinExistence type="predicted"/>
<name>A0A177FZ46_9PROT</name>
<dbReference type="AlphaFoldDB" id="A0A177FZ46"/>
<comment type="caution">
    <text evidence="2">The sequence shown here is derived from an EMBL/GenBank/DDBJ whole genome shotgun (WGS) entry which is preliminary data.</text>
</comment>
<feature type="compositionally biased region" description="Low complexity" evidence="1">
    <location>
        <begin position="61"/>
        <end position="78"/>
    </location>
</feature>
<evidence type="ECO:0000313" key="3">
    <source>
        <dbReference type="Proteomes" id="UP000077349"/>
    </source>
</evidence>
<dbReference type="Proteomes" id="UP000077349">
    <property type="component" value="Unassembled WGS sequence"/>
</dbReference>
<gene>
    <name evidence="2" type="ORF">Amal_04014</name>
</gene>
<evidence type="ECO:0000313" key="2">
    <source>
        <dbReference type="EMBL" id="OAG73420.1"/>
    </source>
</evidence>
<accession>A0A177FZ46</accession>
<dbReference type="EMBL" id="LVHD01000265">
    <property type="protein sequence ID" value="OAG73420.1"/>
    <property type="molecule type" value="Genomic_DNA"/>
</dbReference>
<feature type="region of interest" description="Disordered" evidence="1">
    <location>
        <begin position="57"/>
        <end position="81"/>
    </location>
</feature>
<reference evidence="2 3" key="1">
    <citation type="submission" date="2016-03" db="EMBL/GenBank/DDBJ databases">
        <title>Draft genome sequence of Acetobacter malorum CECT 7742, a strain isolated from strawberry vinegar.</title>
        <authorList>
            <person name="Sainz F."/>
            <person name="Mas A."/>
            <person name="Torija M.J."/>
        </authorList>
    </citation>
    <scope>NUCLEOTIDE SEQUENCE [LARGE SCALE GENOMIC DNA]</scope>
    <source>
        <strain evidence="2 3">CECT 7742</strain>
    </source>
</reference>
<sequence length="183" mass="19828">MAIIHALGLTHWNPAACKKLMGRLAPASADAGFAVAIFHASQSRYAALTYFSQTYSRGKRSNTTPSPSPTSATISTKPRVTPSICGMDRRNPWFRPEAASMVLFGPGVMEATRAKAVRGPKVLQKDMMRKTPFADSGSPHAVPGTRIPDSPCVLRCITKVLCTRRGFSGTIQRTVVLCFFITI</sequence>
<evidence type="ECO:0000256" key="1">
    <source>
        <dbReference type="SAM" id="MobiDB-lite"/>
    </source>
</evidence>